<dbReference type="EC" id="3.4.11.-" evidence="20"/>
<keyword evidence="11" id="KW-0735">Signal-anchor</keyword>
<dbReference type="GO" id="GO:0042277">
    <property type="term" value="F:peptide binding"/>
    <property type="evidence" value="ECO:0007669"/>
    <property type="project" value="TreeGrafter"/>
</dbReference>
<feature type="region of interest" description="Disordered" evidence="21">
    <location>
        <begin position="15"/>
        <end position="37"/>
    </location>
</feature>
<keyword evidence="4 20" id="KW-0031">Aminopeptidase</keyword>
<evidence type="ECO:0000259" key="24">
    <source>
        <dbReference type="Pfam" id="PF17900"/>
    </source>
</evidence>
<evidence type="ECO:0000256" key="3">
    <source>
        <dbReference type="ARBA" id="ARBA00010136"/>
    </source>
</evidence>
<dbReference type="PRINTS" id="PR00756">
    <property type="entry name" value="ALADIPTASE"/>
</dbReference>
<dbReference type="Pfam" id="PF11838">
    <property type="entry name" value="ERAP1_C"/>
    <property type="match status" value="1"/>
</dbReference>
<evidence type="ECO:0000256" key="6">
    <source>
        <dbReference type="ARBA" id="ARBA00022670"/>
    </source>
</evidence>
<keyword evidence="12 20" id="KW-1133">Transmembrane helix</keyword>
<dbReference type="Pfam" id="PF01433">
    <property type="entry name" value="Peptidase_M1"/>
    <property type="match status" value="1"/>
</dbReference>
<dbReference type="SUPFAM" id="SSF55486">
    <property type="entry name" value="Metalloproteases ('zincins'), catalytic domain"/>
    <property type="match status" value="1"/>
</dbReference>
<dbReference type="InterPro" id="IPR045357">
    <property type="entry name" value="Aminopeptidase_N-like_N"/>
</dbReference>
<keyword evidence="10 18" id="KW-0862">Zinc</keyword>
<evidence type="ECO:0000313" key="26">
    <source>
        <dbReference type="Proteomes" id="UP001152320"/>
    </source>
</evidence>
<dbReference type="EMBL" id="JAIZAY010000009">
    <property type="protein sequence ID" value="KAJ8036251.1"/>
    <property type="molecule type" value="Genomic_DNA"/>
</dbReference>
<dbReference type="CDD" id="cd09601">
    <property type="entry name" value="M1_APN-Q_like"/>
    <property type="match status" value="1"/>
</dbReference>
<feature type="active site" description="Proton acceptor" evidence="17">
    <location>
        <position position="415"/>
    </location>
</feature>
<keyword evidence="14 20" id="KW-0472">Membrane</keyword>
<dbReference type="GO" id="GO:0005737">
    <property type="term" value="C:cytoplasm"/>
    <property type="evidence" value="ECO:0007669"/>
    <property type="project" value="TreeGrafter"/>
</dbReference>
<dbReference type="FunFam" id="1.10.390.10:FF:000006">
    <property type="entry name" value="Puromycin-sensitive aminopeptidase"/>
    <property type="match status" value="1"/>
</dbReference>
<feature type="binding site" evidence="18">
    <location>
        <position position="418"/>
    </location>
    <ligand>
        <name>Zn(2+)</name>
        <dbReference type="ChEBI" id="CHEBI:29105"/>
        <note>catalytic</note>
    </ligand>
</feature>
<dbReference type="FunFam" id="1.25.50.20:FF:000001">
    <property type="entry name" value="Aminopeptidase"/>
    <property type="match status" value="1"/>
</dbReference>
<comment type="subcellular location">
    <subcellularLocation>
        <location evidence="1">Cell membrane</location>
    </subcellularLocation>
    <subcellularLocation>
        <location evidence="2">Membrane</location>
        <topology evidence="2">Single-pass type II membrane protein</topology>
    </subcellularLocation>
</comment>
<dbReference type="InterPro" id="IPR027268">
    <property type="entry name" value="Peptidase_M4/M1_CTD_sf"/>
</dbReference>
<feature type="domain" description="Peptidase M1 membrane alanine aminopeptidase" evidence="22">
    <location>
        <begin position="343"/>
        <end position="566"/>
    </location>
</feature>
<name>A0A9Q1C0B4_HOLLE</name>
<keyword evidence="7 20" id="KW-0812">Transmembrane</keyword>
<dbReference type="GO" id="GO:0005615">
    <property type="term" value="C:extracellular space"/>
    <property type="evidence" value="ECO:0007669"/>
    <property type="project" value="TreeGrafter"/>
</dbReference>
<dbReference type="Gene3D" id="1.25.50.20">
    <property type="match status" value="1"/>
</dbReference>
<reference evidence="25" key="1">
    <citation type="submission" date="2021-10" db="EMBL/GenBank/DDBJ databases">
        <title>Tropical sea cucumber genome reveals ecological adaptation and Cuvierian tubules defense mechanism.</title>
        <authorList>
            <person name="Chen T."/>
        </authorList>
    </citation>
    <scope>NUCLEOTIDE SEQUENCE</scope>
    <source>
        <strain evidence="25">Nanhai2018</strain>
        <tissue evidence="25">Muscle</tissue>
    </source>
</reference>
<evidence type="ECO:0000256" key="9">
    <source>
        <dbReference type="ARBA" id="ARBA00022801"/>
    </source>
</evidence>
<dbReference type="GO" id="GO:0070006">
    <property type="term" value="F:metalloaminopeptidase activity"/>
    <property type="evidence" value="ECO:0007669"/>
    <property type="project" value="TreeGrafter"/>
</dbReference>
<dbReference type="FunFam" id="2.60.40.1730:FF:000012">
    <property type="entry name" value="Aminopeptidase N"/>
    <property type="match status" value="1"/>
</dbReference>
<dbReference type="OrthoDB" id="10031169at2759"/>
<evidence type="ECO:0000256" key="4">
    <source>
        <dbReference type="ARBA" id="ARBA00022438"/>
    </source>
</evidence>
<evidence type="ECO:0000256" key="16">
    <source>
        <dbReference type="ARBA" id="ARBA00023180"/>
    </source>
</evidence>
<evidence type="ECO:0000256" key="11">
    <source>
        <dbReference type="ARBA" id="ARBA00022968"/>
    </source>
</evidence>
<keyword evidence="16" id="KW-0325">Glycoprotein</keyword>
<dbReference type="GO" id="GO:0006508">
    <property type="term" value="P:proteolysis"/>
    <property type="evidence" value="ECO:0007669"/>
    <property type="project" value="UniProtKB-KW"/>
</dbReference>
<dbReference type="InterPro" id="IPR034016">
    <property type="entry name" value="M1_APN-typ"/>
</dbReference>
<evidence type="ECO:0000259" key="23">
    <source>
        <dbReference type="Pfam" id="PF11838"/>
    </source>
</evidence>
<evidence type="ECO:0000256" key="20">
    <source>
        <dbReference type="RuleBase" id="RU364040"/>
    </source>
</evidence>
<keyword evidence="15" id="KW-1015">Disulfide bond</keyword>
<feature type="transmembrane region" description="Helical" evidence="20">
    <location>
        <begin position="70"/>
        <end position="92"/>
    </location>
</feature>
<dbReference type="AlphaFoldDB" id="A0A9Q1C0B4"/>
<evidence type="ECO:0000256" key="8">
    <source>
        <dbReference type="ARBA" id="ARBA00022723"/>
    </source>
</evidence>
<evidence type="ECO:0000256" key="7">
    <source>
        <dbReference type="ARBA" id="ARBA00022692"/>
    </source>
</evidence>
<keyword evidence="9 20" id="KW-0378">Hydrolase</keyword>
<comment type="similarity">
    <text evidence="3 20">Belongs to the peptidase M1 family.</text>
</comment>
<evidence type="ECO:0000256" key="21">
    <source>
        <dbReference type="SAM" id="MobiDB-lite"/>
    </source>
</evidence>
<sequence length="989" mass="112271">MMSSAPYRNLDEDHISVDSAGSQGSQGKSHFSDQGMDGTKNYKVEVVGMEELSSSRKHSKGVAGLKFSRGCLAFILIFVAVAVLLIILVAIVSNSSPKAESGDDSFPWKSKRLPTDIFPMEYNIFLNPDLEKRTVTGQVTVSISAKSATNFIVIHAKDMNLTDPQLTDSTSKEEIPISKEIKMSKKLGAAYISLDKEMERDKGYDLQISFSYELKEGLDGFYISSYKQDNVTKWIGSTQMEPVDARKAFPCFDEPQLKANFSLQMVHRQEHRVLFNTPLKTSTPYEGSSDLLLDTFETTVSMSTYLVAFVIADFVSISNTTAKGTEVVSVYSRNEFKDQMDLALDAAMKTIPFYEKYFDIDYPLPKQDMVAIPNFAAGAMENWGLILYRETALLYKEGVTKSKSQQWVVIVITHELAHQWFGNLVTMKWWNDLWLNEGFASYMEYVGSDNFNPSWKMMDQFILETTQVALGSDSLSDSHPISVPVHDPDDINALFDSITYSKGASIIRMLSDFLSDEVFKKGLQIYLKGHAYQNTVTADLWEALSNASRQVKGSKGVNVSDLMDYWTLQMGFPLVTFNRTGQKLVITQEHFLINPKGKPSEESPFNYKWMIPLKYTYMTTGSEPVPASRLISPNVGGTTISLKPDTVWVKGNTDQSGFYRMNYDTETWRALIEALKSKTLPPAERASLIDDAFHVFRAGKLDMEIPFSMIESLKDERDYVPFSTALINLRYIRKVLIFRKGYLNFVTYMKRILQPVFMNLTLSDTGDHLNKLMQAEVLNFLLDIDHAETLEWAEEKYSAYMQTGNVSVVGADLSPIMRCGGVMRGQEAEWDFAWEKFKSNKIASENRVFLYVLSCTRNPTILIRYLYESLSKETIRTQDTISVIAYVFKNPVGTNIALNFVIENWDTLIELFGGSTFALHKLIPSMTTWISTPIQAQQVRSFLESKIEQSKTGQRPIKQAYESMDYNVQFLQKHEANMERWFKEALLKT</sequence>
<evidence type="ECO:0000256" key="2">
    <source>
        <dbReference type="ARBA" id="ARBA00004606"/>
    </source>
</evidence>
<feature type="domain" description="ERAP1-like C-terminal" evidence="23">
    <location>
        <begin position="648"/>
        <end position="964"/>
    </location>
</feature>
<feature type="binding site" evidence="18">
    <location>
        <position position="414"/>
    </location>
    <ligand>
        <name>Zn(2+)</name>
        <dbReference type="ChEBI" id="CHEBI:29105"/>
        <note>catalytic</note>
    </ligand>
</feature>
<protein>
    <recommendedName>
        <fullName evidence="20">Aminopeptidase</fullName>
        <ecNumber evidence="20">3.4.11.-</ecNumber>
    </recommendedName>
</protein>
<dbReference type="Gene3D" id="2.60.40.1910">
    <property type="match status" value="1"/>
</dbReference>
<dbReference type="InterPro" id="IPR050344">
    <property type="entry name" value="Peptidase_M1_aminopeptidases"/>
</dbReference>
<keyword evidence="26" id="KW-1185">Reference proteome</keyword>
<dbReference type="Pfam" id="PF17900">
    <property type="entry name" value="Peptidase_M1_N"/>
    <property type="match status" value="1"/>
</dbReference>
<evidence type="ECO:0000256" key="14">
    <source>
        <dbReference type="ARBA" id="ARBA00023136"/>
    </source>
</evidence>
<dbReference type="PANTHER" id="PTHR11533">
    <property type="entry name" value="PROTEASE M1 ZINC METALLOPROTEASE"/>
    <property type="match status" value="1"/>
</dbReference>
<keyword evidence="13 20" id="KW-0482">Metalloprotease</keyword>
<dbReference type="Proteomes" id="UP001152320">
    <property type="component" value="Chromosome 9"/>
</dbReference>
<dbReference type="GO" id="GO:0043171">
    <property type="term" value="P:peptide catabolic process"/>
    <property type="evidence" value="ECO:0007669"/>
    <property type="project" value="TreeGrafter"/>
</dbReference>
<evidence type="ECO:0000256" key="12">
    <source>
        <dbReference type="ARBA" id="ARBA00022989"/>
    </source>
</evidence>
<keyword evidence="5" id="KW-1003">Cell membrane</keyword>
<gene>
    <name evidence="25" type="ORF">HOLleu_20168</name>
</gene>
<proteinExistence type="inferred from homology"/>
<feature type="domain" description="Aminopeptidase N-like N-terminal" evidence="24">
    <location>
        <begin position="119"/>
        <end position="306"/>
    </location>
</feature>
<evidence type="ECO:0000256" key="5">
    <source>
        <dbReference type="ARBA" id="ARBA00022475"/>
    </source>
</evidence>
<keyword evidence="6 20" id="KW-0645">Protease</keyword>
<evidence type="ECO:0000256" key="17">
    <source>
        <dbReference type="PIRSR" id="PIRSR634016-1"/>
    </source>
</evidence>
<dbReference type="Gene3D" id="1.10.390.10">
    <property type="entry name" value="Neutral Protease Domain 2"/>
    <property type="match status" value="1"/>
</dbReference>
<dbReference type="FunFam" id="2.60.40.1910:FF:000006">
    <property type="entry name" value="Aminopeptidase"/>
    <property type="match status" value="1"/>
</dbReference>
<evidence type="ECO:0000256" key="10">
    <source>
        <dbReference type="ARBA" id="ARBA00022833"/>
    </source>
</evidence>
<feature type="binding site" evidence="18">
    <location>
        <position position="437"/>
    </location>
    <ligand>
        <name>Zn(2+)</name>
        <dbReference type="ChEBI" id="CHEBI:29105"/>
        <note>catalytic</note>
    </ligand>
</feature>
<comment type="caution">
    <text evidence="25">The sequence shown here is derived from an EMBL/GenBank/DDBJ whole genome shotgun (WGS) entry which is preliminary data.</text>
</comment>
<accession>A0A9Q1C0B4</accession>
<feature type="compositionally biased region" description="Polar residues" evidence="21">
    <location>
        <begin position="19"/>
        <end position="29"/>
    </location>
</feature>
<dbReference type="InterPro" id="IPR042097">
    <property type="entry name" value="Aminopeptidase_N-like_N_sf"/>
</dbReference>
<dbReference type="InterPro" id="IPR001930">
    <property type="entry name" value="Peptidase_M1"/>
</dbReference>
<evidence type="ECO:0000256" key="13">
    <source>
        <dbReference type="ARBA" id="ARBA00023049"/>
    </source>
</evidence>
<evidence type="ECO:0000256" key="19">
    <source>
        <dbReference type="PIRSR" id="PIRSR634016-4"/>
    </source>
</evidence>
<evidence type="ECO:0000313" key="25">
    <source>
        <dbReference type="EMBL" id="KAJ8036251.1"/>
    </source>
</evidence>
<organism evidence="25 26">
    <name type="scientific">Holothuria leucospilota</name>
    <name type="common">Black long sea cucumber</name>
    <name type="synonym">Mertensiothuria leucospilota</name>
    <dbReference type="NCBI Taxonomy" id="206669"/>
    <lineage>
        <taxon>Eukaryota</taxon>
        <taxon>Metazoa</taxon>
        <taxon>Echinodermata</taxon>
        <taxon>Eleutherozoa</taxon>
        <taxon>Echinozoa</taxon>
        <taxon>Holothuroidea</taxon>
        <taxon>Aspidochirotacea</taxon>
        <taxon>Aspidochirotida</taxon>
        <taxon>Holothuriidae</taxon>
        <taxon>Holothuria</taxon>
    </lineage>
</organism>
<comment type="cofactor">
    <cofactor evidence="18 20">
        <name>Zn(2+)</name>
        <dbReference type="ChEBI" id="CHEBI:29105"/>
    </cofactor>
    <text evidence="18 20">Binds 1 zinc ion per subunit.</text>
</comment>
<dbReference type="SUPFAM" id="SSF63737">
    <property type="entry name" value="Leukotriene A4 hydrolase N-terminal domain"/>
    <property type="match status" value="1"/>
</dbReference>
<dbReference type="GO" id="GO:0008270">
    <property type="term" value="F:zinc ion binding"/>
    <property type="evidence" value="ECO:0007669"/>
    <property type="project" value="UniProtKB-UniRule"/>
</dbReference>
<evidence type="ECO:0000256" key="15">
    <source>
        <dbReference type="ARBA" id="ARBA00023157"/>
    </source>
</evidence>
<evidence type="ECO:0000259" key="22">
    <source>
        <dbReference type="Pfam" id="PF01433"/>
    </source>
</evidence>
<dbReference type="Gene3D" id="2.60.40.1730">
    <property type="entry name" value="tricorn interacting facor f3 domain"/>
    <property type="match status" value="1"/>
</dbReference>
<dbReference type="PANTHER" id="PTHR11533:SF299">
    <property type="entry name" value="AMINOPEPTIDASE"/>
    <property type="match status" value="1"/>
</dbReference>
<evidence type="ECO:0000256" key="18">
    <source>
        <dbReference type="PIRSR" id="PIRSR634016-3"/>
    </source>
</evidence>
<evidence type="ECO:0000256" key="1">
    <source>
        <dbReference type="ARBA" id="ARBA00004236"/>
    </source>
</evidence>
<feature type="site" description="Transition state stabilizer" evidence="19">
    <location>
        <position position="500"/>
    </location>
</feature>
<dbReference type="InterPro" id="IPR014782">
    <property type="entry name" value="Peptidase_M1_dom"/>
</dbReference>
<dbReference type="GO" id="GO:0005886">
    <property type="term" value="C:plasma membrane"/>
    <property type="evidence" value="ECO:0007669"/>
    <property type="project" value="UniProtKB-SubCell"/>
</dbReference>
<keyword evidence="8 18" id="KW-0479">Metal-binding</keyword>
<dbReference type="InterPro" id="IPR024571">
    <property type="entry name" value="ERAP1-like_C_dom"/>
</dbReference>